<dbReference type="EMBL" id="LAQU01000009">
    <property type="protein sequence ID" value="KKB63565.1"/>
    <property type="molecule type" value="Genomic_DNA"/>
</dbReference>
<feature type="domain" description="ABC3 transporter permease C-terminal" evidence="7">
    <location>
        <begin position="759"/>
        <end position="872"/>
    </location>
</feature>
<evidence type="ECO:0000256" key="6">
    <source>
        <dbReference type="SAM" id="Phobius"/>
    </source>
</evidence>
<gene>
    <name evidence="8" type="ORF">WM40_11280</name>
</gene>
<dbReference type="PATRIC" id="fig|28092.6.peg.2649"/>
<proteinExistence type="predicted"/>
<evidence type="ECO:0000256" key="3">
    <source>
        <dbReference type="ARBA" id="ARBA00022692"/>
    </source>
</evidence>
<comment type="subcellular location">
    <subcellularLocation>
        <location evidence="1">Cell membrane</location>
        <topology evidence="1">Multi-pass membrane protein</topology>
    </subcellularLocation>
</comment>
<dbReference type="PANTHER" id="PTHR30287:SF1">
    <property type="entry name" value="INNER MEMBRANE PROTEIN"/>
    <property type="match status" value="1"/>
</dbReference>
<name>A0A0F5K0X7_9BURK</name>
<feature type="transmembrane region" description="Helical" evidence="6">
    <location>
        <begin position="808"/>
        <end position="832"/>
    </location>
</feature>
<evidence type="ECO:0000256" key="5">
    <source>
        <dbReference type="ARBA" id="ARBA00023136"/>
    </source>
</evidence>
<evidence type="ECO:0000313" key="8">
    <source>
        <dbReference type="EMBL" id="KKB63565.1"/>
    </source>
</evidence>
<feature type="transmembrane region" description="Helical" evidence="6">
    <location>
        <begin position="376"/>
        <end position="399"/>
    </location>
</feature>
<feature type="transmembrane region" description="Helical" evidence="6">
    <location>
        <begin position="334"/>
        <end position="356"/>
    </location>
</feature>
<dbReference type="Proteomes" id="UP000033618">
    <property type="component" value="Unassembled WGS sequence"/>
</dbReference>
<protein>
    <submittedName>
        <fullName evidence="8">ABC transporter permease</fullName>
    </submittedName>
</protein>
<dbReference type="InterPro" id="IPR038766">
    <property type="entry name" value="Membrane_comp_ABC_pdt"/>
</dbReference>
<keyword evidence="5 6" id="KW-0472">Membrane</keyword>
<feature type="transmembrane region" description="Helical" evidence="6">
    <location>
        <begin position="441"/>
        <end position="460"/>
    </location>
</feature>
<dbReference type="Pfam" id="PF02687">
    <property type="entry name" value="FtsX"/>
    <property type="match status" value="2"/>
</dbReference>
<dbReference type="STRING" id="28092.WM40_11280"/>
<feature type="transmembrane region" description="Helical" evidence="6">
    <location>
        <begin position="520"/>
        <end position="538"/>
    </location>
</feature>
<sequence length="880" mass="94350">MRRRTRVGWRFLFRMALTLSFRDARAGELTTLWVAVVLAVAALTSVAFVADRMHAGLDREARQMLGGDLRLRADHPIDPALLAEARVRDLRIASTAEFPSMATGDAAPSTHAAPPPARLVAVKAVSANYPLRGTVLLAPQPNSPTREDYAATGGPAPGTAWVDAPLLDALDLKVGGNLQLGGRILRIAAVIVREPDRGFSFINFSPRVMLADTDLASTGLIGRGSRVTYRTLLAGPDTASADAFGAWARTTIAQRGIRGTQVETLQAGQPQLRQTLDRADHFLRLVALLTSLLCAVAIALGAQRFARRHIDGCAVLRCLGASEGLLRGVFLIELAGLAVAASVVGGLLGLAGHAMLLHWLGGLIRVDLPWPSMWPLLQGLAAALVLLLGFGLPALYPLTRVPPARVLRRDGTGVAAALTQEDEARQEQSAWRQAWGHVYSLRGYAIGLLLYAGLLVWAAGALRLGVIVSAGFLIGVGGFALCGRGLLRVLAWWGRKPGAPGFGWRYAVASLERRSGASTLQITALGVALMCLLLLSMTRSDLIAGWRQSTPADAPNRFVIDIQPDQADEVARRLAAAGISAAPPAPMIRGRLTARDGKPVSPDQFKDARVKRLVDREFNLSYRMTLPDDNRVEQGQWYGPAGTPKPQISIESGLARDLGIRLNDLLTFDVAGQQITAPVTSIRRLNWGTMQVNFFVLMPPDALRGFPATFITSFHLRADQQRALDDMVRAMPSLTIIDTAALLGQVQRMLDQVIAAVQFLFLFTLAAGAVVLYAALAGTRDERAHESALLRALGASRRQVQAVQWTEFVVVGALAGLMAAIGAEAVGWTLAVRVFSFAFTVNPLILLTGVAAGLVCAVAGGWWSLRSVLRRPVLVTLREG</sequence>
<dbReference type="PANTHER" id="PTHR30287">
    <property type="entry name" value="MEMBRANE COMPONENT OF PREDICTED ABC SUPERFAMILY METABOLITE UPTAKE TRANSPORTER"/>
    <property type="match status" value="1"/>
</dbReference>
<dbReference type="AlphaFoldDB" id="A0A0F5K0X7"/>
<keyword evidence="4 6" id="KW-1133">Transmembrane helix</keyword>
<evidence type="ECO:0000313" key="9">
    <source>
        <dbReference type="Proteomes" id="UP000033618"/>
    </source>
</evidence>
<feature type="transmembrane region" description="Helical" evidence="6">
    <location>
        <begin position="753"/>
        <end position="776"/>
    </location>
</feature>
<comment type="caution">
    <text evidence="8">The sequence shown here is derived from an EMBL/GenBank/DDBJ whole genome shotgun (WGS) entry which is preliminary data.</text>
</comment>
<dbReference type="InterPro" id="IPR003838">
    <property type="entry name" value="ABC3_permease_C"/>
</dbReference>
<evidence type="ECO:0000259" key="7">
    <source>
        <dbReference type="Pfam" id="PF02687"/>
    </source>
</evidence>
<evidence type="ECO:0000256" key="1">
    <source>
        <dbReference type="ARBA" id="ARBA00004651"/>
    </source>
</evidence>
<evidence type="ECO:0000256" key="4">
    <source>
        <dbReference type="ARBA" id="ARBA00022989"/>
    </source>
</evidence>
<accession>A0A0F5K0X7</accession>
<reference evidence="8 9" key="1">
    <citation type="submission" date="2015-03" db="EMBL/GenBank/DDBJ databases">
        <title>Draft Genome Sequence of Burkholderia andropogonis type strain ICMP2807, isolated from Sorghum bicolor.</title>
        <authorList>
            <person name="Lopes-Santos L."/>
            <person name="Castro D.B."/>
            <person name="Ottoboni L.M."/>
            <person name="Park D."/>
            <person name="Weirc B.S."/>
            <person name="Destefano S.A."/>
        </authorList>
    </citation>
    <scope>NUCLEOTIDE SEQUENCE [LARGE SCALE GENOMIC DNA]</scope>
    <source>
        <strain evidence="8 9">ICMP2807</strain>
    </source>
</reference>
<dbReference type="RefSeq" id="WP_046152883.1">
    <property type="nucleotide sequence ID" value="NZ_CADFGU010000001.1"/>
</dbReference>
<keyword evidence="2" id="KW-1003">Cell membrane</keyword>
<keyword evidence="3 6" id="KW-0812">Transmembrane</keyword>
<organism evidence="8 9">
    <name type="scientific">Robbsia andropogonis</name>
    <dbReference type="NCBI Taxonomy" id="28092"/>
    <lineage>
        <taxon>Bacteria</taxon>
        <taxon>Pseudomonadati</taxon>
        <taxon>Pseudomonadota</taxon>
        <taxon>Betaproteobacteria</taxon>
        <taxon>Burkholderiales</taxon>
        <taxon>Burkholderiaceae</taxon>
        <taxon>Robbsia</taxon>
    </lineage>
</organism>
<feature type="transmembrane region" description="Helical" evidence="6">
    <location>
        <begin position="844"/>
        <end position="865"/>
    </location>
</feature>
<keyword evidence="9" id="KW-1185">Reference proteome</keyword>
<evidence type="ECO:0000256" key="2">
    <source>
        <dbReference type="ARBA" id="ARBA00022475"/>
    </source>
</evidence>
<dbReference type="GO" id="GO:0005886">
    <property type="term" value="C:plasma membrane"/>
    <property type="evidence" value="ECO:0007669"/>
    <property type="project" value="UniProtKB-SubCell"/>
</dbReference>
<feature type="domain" description="ABC3 transporter permease C-terminal" evidence="7">
    <location>
        <begin position="285"/>
        <end position="403"/>
    </location>
</feature>
<feature type="transmembrane region" description="Helical" evidence="6">
    <location>
        <begin position="282"/>
        <end position="302"/>
    </location>
</feature>
<feature type="transmembrane region" description="Helical" evidence="6">
    <location>
        <begin position="466"/>
        <end position="487"/>
    </location>
</feature>